<keyword evidence="10" id="KW-1185">Reference proteome</keyword>
<sequence length="416" mass="45423">MIMRSIASIKESSFMTSLLSSTCATSLPLRQKSRRVYCSHVPSPSLSTESGLAFDGIVQGGRVRLDSWIASQLPSYISRARVQSSIRLGLAFVNGQPVDKISYSVRSGDHVECTIAALTPLRAEPEQIDLDIVFEDEHVLVVNKPAHMVTHPAPGNWNGTLVNALVHHCKLPTVSGPTGVDLNDEDYSDTEDEMLDRTNMMVFSGVPPAVRPGIVHRLDKGTSGLLVIAKDEHAHEHLSKQFKDRTVNRSYLSLTCGSPNSKAGCINAAIGRDIHNRTRMAVISHSTNRMARNAVSGYEVVEILVNGGAALVEWKLETGRTHQIRVHAQYLGHPLLGDDLYGGTKGAALSFILPKISSSAHGKAKKIVSQIQRPCLHAATLGFIHPRSLERLTFSCPLPPDIEELWLQLKSFDIAV</sequence>
<dbReference type="InterPro" id="IPR050188">
    <property type="entry name" value="RluA_PseudoU_synthase"/>
</dbReference>
<organism evidence="9 10">
    <name type="scientific">Ceratopteris richardii</name>
    <name type="common">Triangle waterfern</name>
    <dbReference type="NCBI Taxonomy" id="49495"/>
    <lineage>
        <taxon>Eukaryota</taxon>
        <taxon>Viridiplantae</taxon>
        <taxon>Streptophyta</taxon>
        <taxon>Embryophyta</taxon>
        <taxon>Tracheophyta</taxon>
        <taxon>Polypodiopsida</taxon>
        <taxon>Polypodiidae</taxon>
        <taxon>Polypodiales</taxon>
        <taxon>Pteridineae</taxon>
        <taxon>Pteridaceae</taxon>
        <taxon>Parkerioideae</taxon>
        <taxon>Ceratopteris</taxon>
    </lineage>
</organism>
<dbReference type="InterPro" id="IPR006145">
    <property type="entry name" value="PsdUridine_synth_RsuA/RluA"/>
</dbReference>
<dbReference type="PROSITE" id="PS50889">
    <property type="entry name" value="S4"/>
    <property type="match status" value="1"/>
</dbReference>
<dbReference type="Pfam" id="PF00849">
    <property type="entry name" value="PseudoU_synth_2"/>
    <property type="match status" value="1"/>
</dbReference>
<comment type="caution">
    <text evidence="9">The sequence shown here is derived from an EMBL/GenBank/DDBJ whole genome shotgun (WGS) entry which is preliminary data.</text>
</comment>
<dbReference type="GO" id="GO:0003723">
    <property type="term" value="F:RNA binding"/>
    <property type="evidence" value="ECO:0007669"/>
    <property type="project" value="UniProtKB-KW"/>
</dbReference>
<reference evidence="9" key="1">
    <citation type="submission" date="2021-08" db="EMBL/GenBank/DDBJ databases">
        <title>WGS assembly of Ceratopteris richardii.</title>
        <authorList>
            <person name="Marchant D.B."/>
            <person name="Chen G."/>
            <person name="Jenkins J."/>
            <person name="Shu S."/>
            <person name="Leebens-Mack J."/>
            <person name="Grimwood J."/>
            <person name="Schmutz J."/>
            <person name="Soltis P."/>
            <person name="Soltis D."/>
            <person name="Chen Z.-H."/>
        </authorList>
    </citation>
    <scope>NUCLEOTIDE SEQUENCE</scope>
    <source>
        <strain evidence="9">Whitten #5841</strain>
        <tissue evidence="9">Leaf</tissue>
    </source>
</reference>
<dbReference type="InterPro" id="IPR002942">
    <property type="entry name" value="S4_RNA-bd"/>
</dbReference>
<dbReference type="OrthoDB" id="418349at2759"/>
<dbReference type="SUPFAM" id="SSF55174">
    <property type="entry name" value="Alpha-L RNA-binding motif"/>
    <property type="match status" value="1"/>
</dbReference>
<comment type="function">
    <text evidence="6">Responsible for synthesis of pseudouridine from uracil.</text>
</comment>
<dbReference type="PROSITE" id="PS01129">
    <property type="entry name" value="PSI_RLU"/>
    <property type="match status" value="1"/>
</dbReference>
<dbReference type="EC" id="5.4.99.-" evidence="6"/>
<dbReference type="NCBIfam" id="TIGR00005">
    <property type="entry name" value="rluA_subfam"/>
    <property type="match status" value="1"/>
</dbReference>
<evidence type="ECO:0000256" key="1">
    <source>
        <dbReference type="ARBA" id="ARBA00000073"/>
    </source>
</evidence>
<feature type="domain" description="RNA-binding S4" evidence="8">
    <location>
        <begin position="63"/>
        <end position="111"/>
    </location>
</feature>
<dbReference type="PANTHER" id="PTHR21600">
    <property type="entry name" value="MITOCHONDRIAL RNA PSEUDOURIDINE SYNTHASE"/>
    <property type="match status" value="1"/>
</dbReference>
<gene>
    <name evidence="9" type="ORF">KP509_04G009400</name>
</gene>
<feature type="active site" evidence="4">
    <location>
        <position position="219"/>
    </location>
</feature>
<dbReference type="GO" id="GO:0000455">
    <property type="term" value="P:enzyme-directed rRNA pseudouridine synthesis"/>
    <property type="evidence" value="ECO:0007669"/>
    <property type="project" value="TreeGrafter"/>
</dbReference>
<evidence type="ECO:0000256" key="2">
    <source>
        <dbReference type="ARBA" id="ARBA00010876"/>
    </source>
</evidence>
<dbReference type="AlphaFoldDB" id="A0A8T2UX51"/>
<dbReference type="EMBL" id="CM035409">
    <property type="protein sequence ID" value="KAH7438303.1"/>
    <property type="molecule type" value="Genomic_DNA"/>
</dbReference>
<evidence type="ECO:0000256" key="4">
    <source>
        <dbReference type="PIRSR" id="PIRSR606225-1"/>
    </source>
</evidence>
<dbReference type="InterPro" id="IPR036986">
    <property type="entry name" value="S4_RNA-bd_sf"/>
</dbReference>
<dbReference type="InterPro" id="IPR006224">
    <property type="entry name" value="PsdUridine_synth_RluA-like_CS"/>
</dbReference>
<dbReference type="Proteomes" id="UP000825935">
    <property type="component" value="Chromosome 4"/>
</dbReference>
<dbReference type="Gene3D" id="3.30.2350.10">
    <property type="entry name" value="Pseudouridine synthase"/>
    <property type="match status" value="1"/>
</dbReference>
<dbReference type="GO" id="GO:0009982">
    <property type="term" value="F:pseudouridine synthase activity"/>
    <property type="evidence" value="ECO:0007669"/>
    <property type="project" value="InterPro"/>
</dbReference>
<comment type="catalytic activity">
    <reaction evidence="1 6">
        <text>a uridine in RNA = a pseudouridine in RNA</text>
        <dbReference type="Rhea" id="RHEA:48348"/>
        <dbReference type="Rhea" id="RHEA-COMP:12068"/>
        <dbReference type="Rhea" id="RHEA-COMP:12069"/>
        <dbReference type="ChEBI" id="CHEBI:65314"/>
        <dbReference type="ChEBI" id="CHEBI:65315"/>
    </reaction>
</comment>
<keyword evidence="3 6" id="KW-0413">Isomerase</keyword>
<evidence type="ECO:0000313" key="9">
    <source>
        <dbReference type="EMBL" id="KAH7438303.1"/>
    </source>
</evidence>
<dbReference type="SUPFAM" id="SSF55120">
    <property type="entry name" value="Pseudouridine synthase"/>
    <property type="match status" value="1"/>
</dbReference>
<evidence type="ECO:0000256" key="5">
    <source>
        <dbReference type="PROSITE-ProRule" id="PRU00182"/>
    </source>
</evidence>
<dbReference type="CDD" id="cd02869">
    <property type="entry name" value="PseudoU_synth_RluA_like"/>
    <property type="match status" value="1"/>
</dbReference>
<dbReference type="Pfam" id="PF01479">
    <property type="entry name" value="S4"/>
    <property type="match status" value="1"/>
</dbReference>
<name>A0A8T2UX51_CERRI</name>
<dbReference type="InterPro" id="IPR020103">
    <property type="entry name" value="PsdUridine_synth_cat_dom_sf"/>
</dbReference>
<feature type="domain" description="Pseudouridine synthase RsuA/RluA-like" evidence="7">
    <location>
        <begin position="138"/>
        <end position="329"/>
    </location>
</feature>
<evidence type="ECO:0000256" key="3">
    <source>
        <dbReference type="ARBA" id="ARBA00023235"/>
    </source>
</evidence>
<evidence type="ECO:0000256" key="6">
    <source>
        <dbReference type="RuleBase" id="RU362028"/>
    </source>
</evidence>
<proteinExistence type="inferred from homology"/>
<dbReference type="OMA" id="KSERAYT"/>
<evidence type="ECO:0000313" key="10">
    <source>
        <dbReference type="Proteomes" id="UP000825935"/>
    </source>
</evidence>
<keyword evidence="5" id="KW-0694">RNA-binding</keyword>
<comment type="similarity">
    <text evidence="2 6">Belongs to the pseudouridine synthase RluA family.</text>
</comment>
<accession>A0A8T2UX51</accession>
<evidence type="ECO:0000259" key="8">
    <source>
        <dbReference type="Pfam" id="PF01479"/>
    </source>
</evidence>
<dbReference type="InterPro" id="IPR006225">
    <property type="entry name" value="PsdUridine_synth_RluC/D"/>
</dbReference>
<dbReference type="CDD" id="cd00165">
    <property type="entry name" value="S4"/>
    <property type="match status" value="1"/>
</dbReference>
<protein>
    <recommendedName>
        <fullName evidence="6">Pseudouridine synthase</fullName>
        <ecNumber evidence="6">5.4.99.-</ecNumber>
    </recommendedName>
</protein>
<evidence type="ECO:0000259" key="7">
    <source>
        <dbReference type="Pfam" id="PF00849"/>
    </source>
</evidence>
<dbReference type="Gene3D" id="3.10.290.10">
    <property type="entry name" value="RNA-binding S4 domain"/>
    <property type="match status" value="1"/>
</dbReference>
<dbReference type="PANTHER" id="PTHR21600:SF87">
    <property type="entry name" value="RNA PSEUDOURIDYLATE SYNTHASE DOMAIN-CONTAINING PROTEIN 1"/>
    <property type="match status" value="1"/>
</dbReference>